<gene>
    <name evidence="1" type="ORF">S01H4_15105</name>
</gene>
<comment type="caution">
    <text evidence="1">The sequence shown here is derived from an EMBL/GenBank/DDBJ whole genome shotgun (WGS) entry which is preliminary data.</text>
</comment>
<name>X1A236_9ZZZZ</name>
<dbReference type="EMBL" id="BART01006618">
    <property type="protein sequence ID" value="GAG66843.1"/>
    <property type="molecule type" value="Genomic_DNA"/>
</dbReference>
<dbReference type="AlphaFoldDB" id="X1A236"/>
<reference evidence="1" key="1">
    <citation type="journal article" date="2014" name="Front. Microbiol.">
        <title>High frequency of phylogenetically diverse reductive dehalogenase-homologous genes in deep subseafloor sedimentary metagenomes.</title>
        <authorList>
            <person name="Kawai M."/>
            <person name="Futagami T."/>
            <person name="Toyoda A."/>
            <person name="Takaki Y."/>
            <person name="Nishi S."/>
            <person name="Hori S."/>
            <person name="Arai W."/>
            <person name="Tsubouchi T."/>
            <person name="Morono Y."/>
            <person name="Uchiyama I."/>
            <person name="Ito T."/>
            <person name="Fujiyama A."/>
            <person name="Inagaki F."/>
            <person name="Takami H."/>
        </authorList>
    </citation>
    <scope>NUCLEOTIDE SEQUENCE</scope>
    <source>
        <strain evidence="1">Expedition CK06-06</strain>
    </source>
</reference>
<proteinExistence type="predicted"/>
<protein>
    <submittedName>
        <fullName evidence="1">Uncharacterized protein</fullName>
    </submittedName>
</protein>
<evidence type="ECO:0000313" key="1">
    <source>
        <dbReference type="EMBL" id="GAG66843.1"/>
    </source>
</evidence>
<organism evidence="1">
    <name type="scientific">marine sediment metagenome</name>
    <dbReference type="NCBI Taxonomy" id="412755"/>
    <lineage>
        <taxon>unclassified sequences</taxon>
        <taxon>metagenomes</taxon>
        <taxon>ecological metagenomes</taxon>
    </lineage>
</organism>
<accession>X1A236</accession>
<sequence length="112" mass="13106">MNKQYLLRKRNDAMREIRHSNKIGSHRNCIRINVGNSIEHELAKLRICYSLISDGKEIITEAIFNNGSRADIVVLDDYKIIEVLYSESEEACLEKSKMYPDLFTLEMRKVKK</sequence>